<evidence type="ECO:0000313" key="3">
    <source>
        <dbReference type="Proteomes" id="UP001519887"/>
    </source>
</evidence>
<sequence>MKKKEYYRLTVMILVLFSLLVGCGSNSTPLTEATDAQGTNEEAAGAGGEQPAVTFTFFDRNVGDA</sequence>
<reference evidence="2 3" key="1">
    <citation type="submission" date="2021-07" db="EMBL/GenBank/DDBJ databases">
        <title>Paenibacillus radiodurans sp. nov., isolated from the southeastern edge of Tengger Desert.</title>
        <authorList>
            <person name="Zhang G."/>
        </authorList>
    </citation>
    <scope>NUCLEOTIDE SEQUENCE [LARGE SCALE GENOMIC DNA]</scope>
    <source>
        <strain evidence="2 3">CCM 7311</strain>
    </source>
</reference>
<evidence type="ECO:0000256" key="1">
    <source>
        <dbReference type="SAM" id="MobiDB-lite"/>
    </source>
</evidence>
<feature type="non-terminal residue" evidence="2">
    <location>
        <position position="65"/>
    </location>
</feature>
<gene>
    <name evidence="2" type="ORF">K0U00_26655</name>
</gene>
<evidence type="ECO:0008006" key="4">
    <source>
        <dbReference type="Google" id="ProtNLM"/>
    </source>
</evidence>
<dbReference type="EMBL" id="JAHZIK010000912">
    <property type="protein sequence ID" value="MBW7457628.1"/>
    <property type="molecule type" value="Genomic_DNA"/>
</dbReference>
<accession>A0ABS7C9N7</accession>
<evidence type="ECO:0000313" key="2">
    <source>
        <dbReference type="EMBL" id="MBW7457628.1"/>
    </source>
</evidence>
<name>A0ABS7C9N7_9BACL</name>
<organism evidence="2 3">
    <name type="scientific">Paenibacillus sepulcri</name>
    <dbReference type="NCBI Taxonomy" id="359917"/>
    <lineage>
        <taxon>Bacteria</taxon>
        <taxon>Bacillati</taxon>
        <taxon>Bacillota</taxon>
        <taxon>Bacilli</taxon>
        <taxon>Bacillales</taxon>
        <taxon>Paenibacillaceae</taxon>
        <taxon>Paenibacillus</taxon>
    </lineage>
</organism>
<feature type="region of interest" description="Disordered" evidence="1">
    <location>
        <begin position="30"/>
        <end position="50"/>
    </location>
</feature>
<feature type="compositionally biased region" description="Polar residues" evidence="1">
    <location>
        <begin position="30"/>
        <end position="40"/>
    </location>
</feature>
<protein>
    <recommendedName>
        <fullName evidence="4">Sugar ABC transporter substrate-binding protein</fullName>
    </recommendedName>
</protein>
<proteinExistence type="predicted"/>
<dbReference type="Proteomes" id="UP001519887">
    <property type="component" value="Unassembled WGS sequence"/>
</dbReference>
<comment type="caution">
    <text evidence="2">The sequence shown here is derived from an EMBL/GenBank/DDBJ whole genome shotgun (WGS) entry which is preliminary data.</text>
</comment>
<keyword evidence="3" id="KW-1185">Reference proteome</keyword>
<dbReference type="PROSITE" id="PS51257">
    <property type="entry name" value="PROKAR_LIPOPROTEIN"/>
    <property type="match status" value="1"/>
</dbReference>